<dbReference type="EMBL" id="CAJJDN010000073">
    <property type="protein sequence ID" value="CAD8100260.1"/>
    <property type="molecule type" value="Genomic_DNA"/>
</dbReference>
<feature type="coiled-coil region" evidence="1">
    <location>
        <begin position="571"/>
        <end position="605"/>
    </location>
</feature>
<dbReference type="GO" id="GO:0005634">
    <property type="term" value="C:nucleus"/>
    <property type="evidence" value="ECO:0007669"/>
    <property type="project" value="TreeGrafter"/>
</dbReference>
<dbReference type="PANTHER" id="PTHR44167">
    <property type="entry name" value="OVARIAN-SPECIFIC SERINE/THREONINE-PROTEIN KINASE LOK-RELATED"/>
    <property type="match status" value="1"/>
</dbReference>
<protein>
    <recommendedName>
        <fullName evidence="3">Protein kinase domain-containing protein</fullName>
    </recommendedName>
</protein>
<sequence length="731" mass="87127">MINQVIAAPSIDSPERKFKIINNIGFGSQGEIYQVEAINWKNNSSYQYALKKQQGCSQHEIQAIQRIIEYQQNSEVNWSTYQSSQLIRIFDLFKLKEDVYLVMELGEQDLHQYLVQQQMLPLDQKHKIMKQLCFSLQFVHQYLLSIHRDIKPENFIKVGDQFKLIDFGTVRLNTFDKKTIQIGTVLYQAPEMILGNSDYTYAVDIWSLGCVLYEFFSLEPLFQGKNLQEVRKKIIECQSNQNYILEKIKQLQVCDAFKNLLILILQPNPNKRLRIDQIIYQLNDFSITGPFLNKFSPQNPQNQNQNQNSQLSNIRFQTSASNNQFQPAQLIKFLQDFQQQFENQQKEQKVFQQEILTTLKDQKKEQEQSTSQIVTQEFKNLKNKFKTNFESLKTELSERIDQINKDSIIIKEQKKQLDDLQENKAQYEQKELEMNQKIQELTLQIQDLNNQILFLKDSEQNLLKKIEVKESEFKQKYDNLELKLVQEIQKKQNQIELLQKSNQTLEDKLQTNENQSIKNNYQYQQTVYQYQCSIQQLQQQIWQNQTPMYAQSTINIRKNQQMNYPELPNNNPMFYQQIQELQKNLQELQQENSILKNRIKYYENNINQGFDFKFQNEIAEFRKQLQTFTNQNLNFQIKNESNKIYYFFDQIENQIFTCFENQISNLYNLLELIFTLNQQSQGNNQDLQNIQEKVKQFQDQIQSTKDQLNKNRQQAPLSKSPIKLDSNPHQS</sequence>
<dbReference type="GO" id="GO:0005524">
    <property type="term" value="F:ATP binding"/>
    <property type="evidence" value="ECO:0007669"/>
    <property type="project" value="InterPro"/>
</dbReference>
<proteinExistence type="predicted"/>
<dbReference type="SMART" id="SM00220">
    <property type="entry name" value="S_TKc"/>
    <property type="match status" value="1"/>
</dbReference>
<feature type="coiled-coil region" evidence="1">
    <location>
        <begin position="403"/>
        <end position="515"/>
    </location>
</feature>
<keyword evidence="5" id="KW-1185">Reference proteome</keyword>
<evidence type="ECO:0000256" key="2">
    <source>
        <dbReference type="SAM" id="MobiDB-lite"/>
    </source>
</evidence>
<evidence type="ECO:0000259" key="3">
    <source>
        <dbReference type="PROSITE" id="PS50011"/>
    </source>
</evidence>
<gene>
    <name evidence="4" type="ORF">PSON_ATCC_30995.1.T0730157</name>
</gene>
<dbReference type="InterPro" id="IPR000719">
    <property type="entry name" value="Prot_kinase_dom"/>
</dbReference>
<evidence type="ECO:0000313" key="4">
    <source>
        <dbReference type="EMBL" id="CAD8100260.1"/>
    </source>
</evidence>
<organism evidence="4 5">
    <name type="scientific">Paramecium sonneborni</name>
    <dbReference type="NCBI Taxonomy" id="65129"/>
    <lineage>
        <taxon>Eukaryota</taxon>
        <taxon>Sar</taxon>
        <taxon>Alveolata</taxon>
        <taxon>Ciliophora</taxon>
        <taxon>Intramacronucleata</taxon>
        <taxon>Oligohymenophorea</taxon>
        <taxon>Peniculida</taxon>
        <taxon>Parameciidae</taxon>
        <taxon>Paramecium</taxon>
    </lineage>
</organism>
<feature type="domain" description="Protein kinase" evidence="3">
    <location>
        <begin position="18"/>
        <end position="292"/>
    </location>
</feature>
<dbReference type="PROSITE" id="PS50011">
    <property type="entry name" value="PROTEIN_KINASE_DOM"/>
    <property type="match status" value="1"/>
</dbReference>
<keyword evidence="1" id="KW-0175">Coiled coil</keyword>
<dbReference type="GO" id="GO:0004674">
    <property type="term" value="F:protein serine/threonine kinase activity"/>
    <property type="evidence" value="ECO:0007669"/>
    <property type="project" value="TreeGrafter"/>
</dbReference>
<dbReference type="GO" id="GO:0044773">
    <property type="term" value="P:mitotic DNA damage checkpoint signaling"/>
    <property type="evidence" value="ECO:0007669"/>
    <property type="project" value="TreeGrafter"/>
</dbReference>
<name>A0A8S1PAZ3_9CILI</name>
<feature type="region of interest" description="Disordered" evidence="2">
    <location>
        <begin position="701"/>
        <end position="731"/>
    </location>
</feature>
<evidence type="ECO:0000313" key="5">
    <source>
        <dbReference type="Proteomes" id="UP000692954"/>
    </source>
</evidence>
<dbReference type="GO" id="GO:0005737">
    <property type="term" value="C:cytoplasm"/>
    <property type="evidence" value="ECO:0007669"/>
    <property type="project" value="TreeGrafter"/>
</dbReference>
<dbReference type="PANTHER" id="PTHR44167:SF18">
    <property type="entry name" value="PROTEIN KINASE DOMAIN-CONTAINING PROTEIN"/>
    <property type="match status" value="1"/>
</dbReference>
<reference evidence="4" key="1">
    <citation type="submission" date="2021-01" db="EMBL/GenBank/DDBJ databases">
        <authorList>
            <consortium name="Genoscope - CEA"/>
            <person name="William W."/>
        </authorList>
    </citation>
    <scope>NUCLEOTIDE SEQUENCE</scope>
</reference>
<dbReference type="Pfam" id="PF00069">
    <property type="entry name" value="Pkinase"/>
    <property type="match status" value="1"/>
</dbReference>
<evidence type="ECO:0000256" key="1">
    <source>
        <dbReference type="SAM" id="Coils"/>
    </source>
</evidence>
<dbReference type="Proteomes" id="UP000692954">
    <property type="component" value="Unassembled WGS sequence"/>
</dbReference>
<feature type="compositionally biased region" description="Polar residues" evidence="2">
    <location>
        <begin position="701"/>
        <end position="717"/>
    </location>
</feature>
<dbReference type="AlphaFoldDB" id="A0A8S1PAZ3"/>
<accession>A0A8S1PAZ3</accession>
<comment type="caution">
    <text evidence="4">The sequence shown here is derived from an EMBL/GenBank/DDBJ whole genome shotgun (WGS) entry which is preliminary data.</text>
</comment>
<dbReference type="OrthoDB" id="5986190at2759"/>